<gene>
    <name evidence="2" type="ORF">OAN307_c39280</name>
</gene>
<reference evidence="2 3" key="1">
    <citation type="journal article" date="2013" name="PLoS ONE">
        <title>Poles Apart: Arctic and Antarctic Octadecabacter strains Share High Genome Plasticity and a New Type of Xanthorhodopsin.</title>
        <authorList>
            <person name="Vollmers J."/>
            <person name="Voget S."/>
            <person name="Dietrich S."/>
            <person name="Gollnow K."/>
            <person name="Smits M."/>
            <person name="Meyer K."/>
            <person name="Brinkhoff T."/>
            <person name="Simon M."/>
            <person name="Daniel R."/>
        </authorList>
    </citation>
    <scope>NUCLEOTIDE SEQUENCE [LARGE SCALE GENOMIC DNA]</scope>
    <source>
        <strain evidence="2 3">307</strain>
    </source>
</reference>
<feature type="transmembrane region" description="Helical" evidence="1">
    <location>
        <begin position="21"/>
        <end position="43"/>
    </location>
</feature>
<protein>
    <submittedName>
        <fullName evidence="2">Uncharacterized protein</fullName>
    </submittedName>
</protein>
<feature type="transmembrane region" description="Helical" evidence="1">
    <location>
        <begin position="55"/>
        <end position="73"/>
    </location>
</feature>
<keyword evidence="1" id="KW-0472">Membrane</keyword>
<sequence length="74" mass="8320">MGGLDALENDMKLTPNIRQKMRAYSIWALILSLALFLLPEFYFAYVGAELASPYLVGRLALFMGVFGIVGWFID</sequence>
<dbReference type="STRING" id="391626.OAN307_c39280"/>
<evidence type="ECO:0000313" key="3">
    <source>
        <dbReference type="Proteomes" id="UP000005307"/>
    </source>
</evidence>
<dbReference type="EMBL" id="CP003740">
    <property type="protein sequence ID" value="AGI69358.1"/>
    <property type="molecule type" value="Genomic_DNA"/>
</dbReference>
<proteinExistence type="predicted"/>
<dbReference type="Proteomes" id="UP000005307">
    <property type="component" value="Chromosome"/>
</dbReference>
<evidence type="ECO:0000313" key="2">
    <source>
        <dbReference type="EMBL" id="AGI69358.1"/>
    </source>
</evidence>
<keyword evidence="1" id="KW-1133">Transmembrane helix</keyword>
<dbReference type="HOGENOM" id="CLU_2684247_0_0_5"/>
<organism evidence="2 3">
    <name type="scientific">Octadecabacter antarcticus 307</name>
    <dbReference type="NCBI Taxonomy" id="391626"/>
    <lineage>
        <taxon>Bacteria</taxon>
        <taxon>Pseudomonadati</taxon>
        <taxon>Pseudomonadota</taxon>
        <taxon>Alphaproteobacteria</taxon>
        <taxon>Rhodobacterales</taxon>
        <taxon>Roseobacteraceae</taxon>
        <taxon>Octadecabacter</taxon>
    </lineage>
</organism>
<name>M9RC68_9RHOB</name>
<accession>M9RC68</accession>
<evidence type="ECO:0000256" key="1">
    <source>
        <dbReference type="SAM" id="Phobius"/>
    </source>
</evidence>
<dbReference type="AlphaFoldDB" id="M9RC68"/>
<keyword evidence="3" id="KW-1185">Reference proteome</keyword>
<keyword evidence="1" id="KW-0812">Transmembrane</keyword>
<dbReference type="KEGG" id="oat:OAN307_c39280"/>